<proteinExistence type="predicted"/>
<sequence>MAAAAAVSVQHPLLRLPQQ</sequence>
<organism evidence="1 2">
    <name type="scientific">Portunus trituberculatus</name>
    <name type="common">Swimming crab</name>
    <name type="synonym">Neptunus trituberculatus</name>
    <dbReference type="NCBI Taxonomy" id="210409"/>
    <lineage>
        <taxon>Eukaryota</taxon>
        <taxon>Metazoa</taxon>
        <taxon>Ecdysozoa</taxon>
        <taxon>Arthropoda</taxon>
        <taxon>Crustacea</taxon>
        <taxon>Multicrustacea</taxon>
        <taxon>Malacostraca</taxon>
        <taxon>Eumalacostraca</taxon>
        <taxon>Eucarida</taxon>
        <taxon>Decapoda</taxon>
        <taxon>Pleocyemata</taxon>
        <taxon>Brachyura</taxon>
        <taxon>Eubrachyura</taxon>
        <taxon>Portunoidea</taxon>
        <taxon>Portunidae</taxon>
        <taxon>Portuninae</taxon>
        <taxon>Portunus</taxon>
    </lineage>
</organism>
<keyword evidence="2" id="KW-1185">Reference proteome</keyword>
<reference evidence="1 2" key="1">
    <citation type="submission" date="2019-05" db="EMBL/GenBank/DDBJ databases">
        <title>Another draft genome of Portunus trituberculatus and its Hox gene families provides insights of decapod evolution.</title>
        <authorList>
            <person name="Jeong J.-H."/>
            <person name="Song I."/>
            <person name="Kim S."/>
            <person name="Choi T."/>
            <person name="Kim D."/>
            <person name="Ryu S."/>
            <person name="Kim W."/>
        </authorList>
    </citation>
    <scope>NUCLEOTIDE SEQUENCE [LARGE SCALE GENOMIC DNA]</scope>
    <source>
        <tissue evidence="1">Muscle</tissue>
    </source>
</reference>
<dbReference type="AlphaFoldDB" id="A0A5B7J1Z8"/>
<evidence type="ECO:0000313" key="1">
    <source>
        <dbReference type="EMBL" id="MPC88785.1"/>
    </source>
</evidence>
<dbReference type="EMBL" id="VSRR010078944">
    <property type="protein sequence ID" value="MPC88785.1"/>
    <property type="molecule type" value="Genomic_DNA"/>
</dbReference>
<accession>A0A5B7J1Z8</accession>
<name>A0A5B7J1Z8_PORTR</name>
<dbReference type="Proteomes" id="UP000324222">
    <property type="component" value="Unassembled WGS sequence"/>
</dbReference>
<evidence type="ECO:0000313" key="2">
    <source>
        <dbReference type="Proteomes" id="UP000324222"/>
    </source>
</evidence>
<comment type="caution">
    <text evidence="1">The sequence shown here is derived from an EMBL/GenBank/DDBJ whole genome shotgun (WGS) entry which is preliminary data.</text>
</comment>
<gene>
    <name evidence="1" type="ORF">E2C01_083706</name>
</gene>
<protein>
    <submittedName>
        <fullName evidence="1">Uncharacterized protein</fullName>
    </submittedName>
</protein>